<gene>
    <name evidence="1" type="ORF">GCM10011487_22320</name>
</gene>
<evidence type="ECO:0000313" key="2">
    <source>
        <dbReference type="Proteomes" id="UP000445000"/>
    </source>
</evidence>
<evidence type="ECO:0008006" key="3">
    <source>
        <dbReference type="Google" id="ProtNLM"/>
    </source>
</evidence>
<proteinExistence type="predicted"/>
<name>A0A829YCA7_9GAMM</name>
<accession>A0A829YCA7</accession>
<comment type="caution">
    <text evidence="1">The sequence shown here is derived from an EMBL/GenBank/DDBJ whole genome shotgun (WGS) entry which is preliminary data.</text>
</comment>
<dbReference type="EMBL" id="BLJN01000002">
    <property type="protein sequence ID" value="GFE80232.1"/>
    <property type="molecule type" value="Genomic_DNA"/>
</dbReference>
<protein>
    <recommendedName>
        <fullName evidence="3">DNA-binding protein</fullName>
    </recommendedName>
</protein>
<dbReference type="RefSeq" id="WP_161811943.1">
    <property type="nucleotide sequence ID" value="NZ_BLJN01000002.1"/>
</dbReference>
<keyword evidence="2" id="KW-1185">Reference proteome</keyword>
<sequence length="94" mass="10466">MTPEEIARLHALPDNALVTPAEAAEVLRLQLNTLNFYRCNRPGYGPKFVRVGSRIRYAMGALREYATYKEMPAALRRKAALALAARLAKEPSHG</sequence>
<reference evidence="2" key="1">
    <citation type="submission" date="2020-01" db="EMBL/GenBank/DDBJ databases">
        <title>'Steroidobacter agaridevorans' sp. nov., agar-degrading bacteria isolated from rhizosphere soils.</title>
        <authorList>
            <person name="Ikenaga M."/>
            <person name="Kataoka M."/>
            <person name="Murouchi A."/>
            <person name="Katsuragi S."/>
            <person name="Sakai M."/>
        </authorList>
    </citation>
    <scope>NUCLEOTIDE SEQUENCE [LARGE SCALE GENOMIC DNA]</scope>
    <source>
        <strain evidence="2">YU21-B</strain>
    </source>
</reference>
<organism evidence="1 2">
    <name type="scientific">Steroidobacter agaridevorans</name>
    <dbReference type="NCBI Taxonomy" id="2695856"/>
    <lineage>
        <taxon>Bacteria</taxon>
        <taxon>Pseudomonadati</taxon>
        <taxon>Pseudomonadota</taxon>
        <taxon>Gammaproteobacteria</taxon>
        <taxon>Steroidobacterales</taxon>
        <taxon>Steroidobacteraceae</taxon>
        <taxon>Steroidobacter</taxon>
    </lineage>
</organism>
<dbReference type="Proteomes" id="UP000445000">
    <property type="component" value="Unassembled WGS sequence"/>
</dbReference>
<evidence type="ECO:0000313" key="1">
    <source>
        <dbReference type="EMBL" id="GFE80232.1"/>
    </source>
</evidence>
<dbReference type="AlphaFoldDB" id="A0A829YCA7"/>